<dbReference type="Gene3D" id="4.10.1000.10">
    <property type="entry name" value="Zinc finger, CCCH-type"/>
    <property type="match status" value="2"/>
</dbReference>
<keyword evidence="3 5" id="KW-0862">Zinc</keyword>
<dbReference type="Pfam" id="PF00642">
    <property type="entry name" value="zf-CCCH"/>
    <property type="match status" value="5"/>
</dbReference>
<evidence type="ECO:0000256" key="3">
    <source>
        <dbReference type="ARBA" id="ARBA00022833"/>
    </source>
</evidence>
<evidence type="ECO:0000313" key="8">
    <source>
        <dbReference type="EMBL" id="KAK1697132.1"/>
    </source>
</evidence>
<dbReference type="PROSITE" id="PS50103">
    <property type="entry name" value="ZF_C3H1"/>
    <property type="match status" value="7"/>
</dbReference>
<feature type="domain" description="C3H1-type" evidence="7">
    <location>
        <begin position="1077"/>
        <end position="1105"/>
    </location>
</feature>
<evidence type="ECO:0000259" key="7">
    <source>
        <dbReference type="PROSITE" id="PS50103"/>
    </source>
</evidence>
<feature type="zinc finger region" description="C3H1-type" evidence="5">
    <location>
        <begin position="907"/>
        <end position="935"/>
    </location>
</feature>
<evidence type="ECO:0000256" key="1">
    <source>
        <dbReference type="ARBA" id="ARBA00022723"/>
    </source>
</evidence>
<dbReference type="SMART" id="SM00356">
    <property type="entry name" value="ZnF_C3H1"/>
    <property type="match status" value="7"/>
</dbReference>
<comment type="caution">
    <text evidence="8">The sequence shown here is derived from an EMBL/GenBank/DDBJ whole genome shotgun (WGS) entry which is preliminary data.</text>
</comment>
<feature type="region of interest" description="Disordered" evidence="6">
    <location>
        <begin position="453"/>
        <end position="489"/>
    </location>
</feature>
<evidence type="ECO:0000256" key="4">
    <source>
        <dbReference type="ARBA" id="ARBA00023125"/>
    </source>
</evidence>
<dbReference type="Pfam" id="PF14608">
    <property type="entry name" value="zf-CCCH_2"/>
    <property type="match status" value="1"/>
</dbReference>
<dbReference type="Proteomes" id="UP001231189">
    <property type="component" value="Unassembled WGS sequence"/>
</dbReference>
<dbReference type="Gene3D" id="2.30.30.1190">
    <property type="match status" value="2"/>
</dbReference>
<feature type="domain" description="C3H1-type" evidence="7">
    <location>
        <begin position="847"/>
        <end position="875"/>
    </location>
</feature>
<dbReference type="PANTHER" id="PTHR12506">
    <property type="entry name" value="PROTEIN PHOSPHATASE RELATED"/>
    <property type="match status" value="1"/>
</dbReference>
<organism evidence="8 9">
    <name type="scientific">Lolium multiflorum</name>
    <name type="common">Italian ryegrass</name>
    <name type="synonym">Lolium perenne subsp. multiflorum</name>
    <dbReference type="NCBI Taxonomy" id="4521"/>
    <lineage>
        <taxon>Eukaryota</taxon>
        <taxon>Viridiplantae</taxon>
        <taxon>Streptophyta</taxon>
        <taxon>Embryophyta</taxon>
        <taxon>Tracheophyta</taxon>
        <taxon>Spermatophyta</taxon>
        <taxon>Magnoliopsida</taxon>
        <taxon>Liliopsida</taxon>
        <taxon>Poales</taxon>
        <taxon>Poaceae</taxon>
        <taxon>BOP clade</taxon>
        <taxon>Pooideae</taxon>
        <taxon>Poodae</taxon>
        <taxon>Poeae</taxon>
        <taxon>Poeae Chloroplast Group 2 (Poeae type)</taxon>
        <taxon>Loliodinae</taxon>
        <taxon>Loliinae</taxon>
        <taxon>Lolium</taxon>
    </lineage>
</organism>
<name>A0AAD8U1W9_LOLMU</name>
<feature type="zinc finger region" description="C3H1-type" evidence="5">
    <location>
        <begin position="1197"/>
        <end position="1225"/>
    </location>
</feature>
<sequence length="1352" mass="149512">MPAGDADGDQDQEPGLAGGQKGDEFRAGDESRPTTNVASPPEDEPVATDASEEDDPLEDAAERRHTGGDLALEDHDAAAGDDQQEKALQQCTGDQLRAARDDQEVVQRGAIHPRDETTYGIAVVDQEKVASADNVDAVEGQEFVEQDAIDRKGEGTNDTAVDGQDKAVEQCNTYGLGTSENGDAENDQEAVEQCVIDKECAAMDDNAVKDHEVAGPTVLDGMRATIDDISTEDLEKEVEQYATYDSIENDNAVEDQEVVQQGAIHPRDETTYGIAVEDQEKVGSAENVDVVEGQELVEQDAIDRKGEGTIGTAIDGQDKQVEQCDSYGFGTSENGDAENDQEAVEQCVIDEEDAAMDDNAVKDHEVAGPTLVDGMCATIDDIYVEDLEKKAEQYATYDSIENDNAVEDQEVVHQGAIHPRNETTYAIAAEEQEKVGSAENVNVAKGQELVEQDAIDRKGEGTDGTAAEGQDKTVEQCGSYGLGTTENGDAENDREVMEQCVIDKESADMDDNAVKYHEVVGPTEGTDSTHSIVNDISAEDQEKKVEPYTTYDSEAIENDDVVEDQEVVEQEVVFREGLTIDHDDSVEDHNVVDQSIIERMPAPADDIFVEDQKEVVEQCAVHEPRATEDEYTVKEKEKVVEQRVIDKQGASNMDVAANNQDKLMKEHIIDNQGTVPMDDIAVKDLDKAAAQYASDVIDENGRTKDDINVEEDGYLKEQVIVDNWGTFSDATALEDQKNEGEQCKGDEQIVGKDMYAVHMKGSMLEQGTGGKQGATKSDFTVEKYKDVVERVCHEWGAPDDDLAMDTAASQSIREVSSSEVVSATANGSDGGIWKKEKVKLPIRYPQRPGKLNCPFYMSSGSCSYGFSCQFHHPPLKAKPDGSWRPSEQGNHGVAETLELNRIGLPIRRGARNCTYYMRNGACRYGKHCHFNHPEHVIDAQFYTPTGWEDNALQLEKSSDQTTLDDTSHLKKSSDDTTLGGTSYSKKSSDHATLDGTSYSKKSSDHATLDDTSSSSEILPPNILRMLLPSQKVLPSTEVKVKKDSDWPSTSDDSDGCCSADSSDGPLCKQEHVDYPERPGRPECPFYMRFGDCKFASACKYHHSKDKYPTRYHPKVPSLGGEQREYPERPGEPECPFYMKNRFCKFGAQCRFNHPKDSSPTVQNSTYAKKSVASNEHHQSTTATLEDYMPQQQQYPERPGQPDCRYYLQFGECKFLSACIFNHPRDELPVGWNPSDPAHSDQIEPETHGMPECPFYMKSGKCQFGSACEFRHPKDICSTTEGAFGQRTDLADDTSTRPENVVQKQEQAMYPERPGEPRCFDYMSHGSCRRQMNCKYHHPADRLSRKQYDSTYH</sequence>
<proteinExistence type="predicted"/>
<reference evidence="8" key="1">
    <citation type="submission" date="2023-07" db="EMBL/GenBank/DDBJ databases">
        <title>A chromosome-level genome assembly of Lolium multiflorum.</title>
        <authorList>
            <person name="Chen Y."/>
            <person name="Copetti D."/>
            <person name="Kolliker R."/>
            <person name="Studer B."/>
        </authorList>
    </citation>
    <scope>NUCLEOTIDE SEQUENCE</scope>
    <source>
        <strain evidence="8">02402/16</strain>
        <tissue evidence="8">Leaf</tissue>
    </source>
</reference>
<protein>
    <recommendedName>
        <fullName evidence="7">C3H1-type domain-containing protein</fullName>
    </recommendedName>
</protein>
<dbReference type="PANTHER" id="PTHR12506:SF20">
    <property type="entry name" value="ZINC FINGER CCCH DOMAIN-CONTAINING PROTEIN 67"/>
    <property type="match status" value="1"/>
</dbReference>
<dbReference type="InterPro" id="IPR036855">
    <property type="entry name" value="Znf_CCCH_sf"/>
</dbReference>
<feature type="compositionally biased region" description="Basic and acidic residues" evidence="6">
    <location>
        <begin position="21"/>
        <end position="32"/>
    </location>
</feature>
<dbReference type="InterPro" id="IPR050974">
    <property type="entry name" value="Plant_ZF_CCCH"/>
</dbReference>
<evidence type="ECO:0000256" key="5">
    <source>
        <dbReference type="PROSITE-ProRule" id="PRU00723"/>
    </source>
</evidence>
<feature type="compositionally biased region" description="Basic and acidic residues" evidence="6">
    <location>
        <begin position="965"/>
        <end position="974"/>
    </location>
</feature>
<feature type="domain" description="C3H1-type" evidence="7">
    <location>
        <begin position="907"/>
        <end position="935"/>
    </location>
</feature>
<dbReference type="GO" id="GO:0003677">
    <property type="term" value="F:DNA binding"/>
    <property type="evidence" value="ECO:0007669"/>
    <property type="project" value="UniProtKB-KW"/>
</dbReference>
<feature type="compositionally biased region" description="Acidic residues" evidence="6">
    <location>
        <begin position="1"/>
        <end position="12"/>
    </location>
</feature>
<evidence type="ECO:0000256" key="6">
    <source>
        <dbReference type="SAM" id="MobiDB-lite"/>
    </source>
</evidence>
<feature type="domain" description="C3H1-type" evidence="7">
    <location>
        <begin position="1197"/>
        <end position="1225"/>
    </location>
</feature>
<keyword evidence="4" id="KW-0238">DNA-binding</keyword>
<feature type="region of interest" description="Disordered" evidence="6">
    <location>
        <begin position="1"/>
        <end position="111"/>
    </location>
</feature>
<dbReference type="GO" id="GO:0003729">
    <property type="term" value="F:mRNA binding"/>
    <property type="evidence" value="ECO:0007669"/>
    <property type="project" value="TreeGrafter"/>
</dbReference>
<feature type="region of interest" description="Disordered" evidence="6">
    <location>
        <begin position="1036"/>
        <end position="1062"/>
    </location>
</feature>
<feature type="domain" description="C3H1-type" evidence="7">
    <location>
        <begin position="1246"/>
        <end position="1274"/>
    </location>
</feature>
<keyword evidence="2 5" id="KW-0863">Zinc-finger</keyword>
<feature type="compositionally biased region" description="Polar residues" evidence="6">
    <location>
        <begin position="975"/>
        <end position="985"/>
    </location>
</feature>
<feature type="zinc finger region" description="C3H1-type" evidence="5">
    <location>
        <begin position="1246"/>
        <end position="1274"/>
    </location>
</feature>
<feature type="domain" description="C3H1-type" evidence="7">
    <location>
        <begin position="1128"/>
        <end position="1156"/>
    </location>
</feature>
<feature type="compositionally biased region" description="Low complexity" evidence="6">
    <location>
        <begin position="1046"/>
        <end position="1062"/>
    </location>
</feature>
<dbReference type="GO" id="GO:0008270">
    <property type="term" value="F:zinc ion binding"/>
    <property type="evidence" value="ECO:0007669"/>
    <property type="project" value="UniProtKB-KW"/>
</dbReference>
<dbReference type="InterPro" id="IPR000571">
    <property type="entry name" value="Znf_CCCH"/>
</dbReference>
<evidence type="ECO:0000313" key="9">
    <source>
        <dbReference type="Proteomes" id="UP001231189"/>
    </source>
</evidence>
<gene>
    <name evidence="8" type="ORF">QYE76_013829</name>
</gene>
<feature type="zinc finger region" description="C3H1-type" evidence="5">
    <location>
        <begin position="1128"/>
        <end position="1156"/>
    </location>
</feature>
<keyword evidence="1 5" id="KW-0479">Metal-binding</keyword>
<feature type="compositionally biased region" description="Acidic residues" evidence="6">
    <location>
        <begin position="41"/>
        <end position="59"/>
    </location>
</feature>
<feature type="zinc finger region" description="C3H1-type" evidence="5">
    <location>
        <begin position="1312"/>
        <end position="1340"/>
    </location>
</feature>
<feature type="region of interest" description="Disordered" evidence="6">
    <location>
        <begin position="146"/>
        <end position="166"/>
    </location>
</feature>
<dbReference type="SUPFAM" id="SSF90229">
    <property type="entry name" value="CCCH zinc finger"/>
    <property type="match status" value="1"/>
</dbReference>
<keyword evidence="9" id="KW-1185">Reference proteome</keyword>
<evidence type="ECO:0000256" key="2">
    <source>
        <dbReference type="ARBA" id="ARBA00022771"/>
    </source>
</evidence>
<feature type="domain" description="C3H1-type" evidence="7">
    <location>
        <begin position="1312"/>
        <end position="1340"/>
    </location>
</feature>
<feature type="zinc finger region" description="C3H1-type" evidence="5">
    <location>
        <begin position="1077"/>
        <end position="1105"/>
    </location>
</feature>
<feature type="compositionally biased region" description="Basic and acidic residues" evidence="6">
    <location>
        <begin position="60"/>
        <end position="78"/>
    </location>
</feature>
<feature type="zinc finger region" description="C3H1-type" evidence="5">
    <location>
        <begin position="847"/>
        <end position="875"/>
    </location>
</feature>
<accession>A0AAD8U1W9</accession>
<dbReference type="EMBL" id="JAUUTY010000001">
    <property type="protein sequence ID" value="KAK1697132.1"/>
    <property type="molecule type" value="Genomic_DNA"/>
</dbReference>
<feature type="region of interest" description="Disordered" evidence="6">
    <location>
        <begin position="958"/>
        <end position="1015"/>
    </location>
</feature>